<organism evidence="3 4">
    <name type="scientific">Acetivibrio straminisolvens JCM 21531</name>
    <dbReference type="NCBI Taxonomy" id="1294263"/>
    <lineage>
        <taxon>Bacteria</taxon>
        <taxon>Bacillati</taxon>
        <taxon>Bacillota</taxon>
        <taxon>Clostridia</taxon>
        <taxon>Eubacteriales</taxon>
        <taxon>Oscillospiraceae</taxon>
        <taxon>Acetivibrio</taxon>
    </lineage>
</organism>
<evidence type="ECO:0000313" key="4">
    <source>
        <dbReference type="Proteomes" id="UP000019109"/>
    </source>
</evidence>
<keyword evidence="4" id="KW-1185">Reference proteome</keyword>
<dbReference type="Gene3D" id="3.40.50.150">
    <property type="entry name" value="Vaccinia Virus protein VP39"/>
    <property type="match status" value="1"/>
</dbReference>
<keyword evidence="1 3" id="KW-0808">Transferase</keyword>
<gene>
    <name evidence="3" type="ORF">JCM21531_2291</name>
</gene>
<feature type="domain" description="Methyltransferase type 11" evidence="2">
    <location>
        <begin position="51"/>
        <end position="148"/>
    </location>
</feature>
<sequence>MGKFLEYIGSQFGNPRGFVGKCCCIIMNVINKAMYRRVVLMVNLTKESKVLDIGYGNGYLLELIYKRFQPHLFGIDISEDMKLNAEKRNIQALKDGKLNLIVGDCCALPYDKDFFDVVSSINTIYFWKDTIGVLKKIHCCLKPDGTFYNVVYTKKWLKKFFLQRKVLNSLNRKILLSWANKPVFQR</sequence>
<dbReference type="STRING" id="1294263.JCM21531_2291"/>
<dbReference type="GO" id="GO:0016126">
    <property type="term" value="P:sterol biosynthetic process"/>
    <property type="evidence" value="ECO:0007669"/>
    <property type="project" value="TreeGrafter"/>
</dbReference>
<dbReference type="PANTHER" id="PTHR44068">
    <property type="entry name" value="ZGC:194242"/>
    <property type="match status" value="1"/>
</dbReference>
<dbReference type="SUPFAM" id="SSF53335">
    <property type="entry name" value="S-adenosyl-L-methionine-dependent methyltransferases"/>
    <property type="match status" value="1"/>
</dbReference>
<dbReference type="InterPro" id="IPR050447">
    <property type="entry name" value="Erg6_SMT_methyltransf"/>
</dbReference>
<dbReference type="InterPro" id="IPR013216">
    <property type="entry name" value="Methyltransf_11"/>
</dbReference>
<dbReference type="EMBL" id="BAVR01000025">
    <property type="protein sequence ID" value="GAE88816.1"/>
    <property type="molecule type" value="Genomic_DNA"/>
</dbReference>
<dbReference type="GO" id="GO:0003838">
    <property type="term" value="F:sterol 24-C-methyltransferase activity"/>
    <property type="evidence" value="ECO:0007669"/>
    <property type="project" value="TreeGrafter"/>
</dbReference>
<accession>W4V6J5</accession>
<dbReference type="CDD" id="cd02440">
    <property type="entry name" value="AdoMet_MTases"/>
    <property type="match status" value="1"/>
</dbReference>
<keyword evidence="3" id="KW-0489">Methyltransferase</keyword>
<evidence type="ECO:0000259" key="2">
    <source>
        <dbReference type="Pfam" id="PF08241"/>
    </source>
</evidence>
<dbReference type="OrthoDB" id="9772751at2"/>
<dbReference type="AlphaFoldDB" id="W4V6J5"/>
<proteinExistence type="predicted"/>
<dbReference type="PANTHER" id="PTHR44068:SF1">
    <property type="entry name" value="HYPOTHETICAL LOC100005854"/>
    <property type="match status" value="1"/>
</dbReference>
<dbReference type="Pfam" id="PF08241">
    <property type="entry name" value="Methyltransf_11"/>
    <property type="match status" value="1"/>
</dbReference>
<comment type="caution">
    <text evidence="3">The sequence shown here is derived from an EMBL/GenBank/DDBJ whole genome shotgun (WGS) entry which is preliminary data.</text>
</comment>
<evidence type="ECO:0000313" key="3">
    <source>
        <dbReference type="EMBL" id="GAE88816.1"/>
    </source>
</evidence>
<dbReference type="RefSeq" id="WP_038288970.1">
    <property type="nucleotide sequence ID" value="NZ_BAVR01000025.1"/>
</dbReference>
<reference evidence="3" key="1">
    <citation type="journal article" date="2014" name="Genome Announc.">
        <title>Draft Genome Sequence of Clostridium straminisolvens Strain JCM 21531T, Isolated from a Cellulose-Degrading Bacterial Community.</title>
        <authorList>
            <person name="Yuki M."/>
            <person name="Oshima K."/>
            <person name="Suda W."/>
            <person name="Sakamoto M."/>
            <person name="Kitamura K."/>
            <person name="Iida T."/>
            <person name="Hattori M."/>
            <person name="Ohkuma M."/>
        </authorList>
    </citation>
    <scope>NUCLEOTIDE SEQUENCE [LARGE SCALE GENOMIC DNA]</scope>
    <source>
        <strain evidence="3">JCM 21531</strain>
    </source>
</reference>
<evidence type="ECO:0000256" key="1">
    <source>
        <dbReference type="ARBA" id="ARBA00022679"/>
    </source>
</evidence>
<dbReference type="GO" id="GO:0032259">
    <property type="term" value="P:methylation"/>
    <property type="evidence" value="ECO:0007669"/>
    <property type="project" value="UniProtKB-KW"/>
</dbReference>
<dbReference type="Proteomes" id="UP000019109">
    <property type="component" value="Unassembled WGS sequence"/>
</dbReference>
<protein>
    <submittedName>
        <fullName evidence="3">Methyltransferase</fullName>
    </submittedName>
</protein>
<name>W4V6J5_9FIRM</name>
<dbReference type="InterPro" id="IPR029063">
    <property type="entry name" value="SAM-dependent_MTases_sf"/>
</dbReference>